<keyword evidence="3" id="KW-1185">Reference proteome</keyword>
<protein>
    <submittedName>
        <fullName evidence="2">Uncharacterized protein</fullName>
    </submittedName>
</protein>
<sequence length="194" mass="21489">MKNQLKAILIIFVFAFISSCSSDVNSTDETNQSEELFSKIDFDDLDLNVNFNDSKDIVLDSKSFSKEKIDFEDVIKTINQLNNQLDFRSKSDSNFYGASYLIVANNKKIMITNFNLDEVALSNESQTNRTDTGCSTPPPRWECPSGMTVIDVCWSEDCIRDAFTEAMEGFGNGNAVNISAHHGGAFGGVTICSD</sequence>
<organism evidence="2 3">
    <name type="scientific">Bizionia echini</name>
    <dbReference type="NCBI Taxonomy" id="649333"/>
    <lineage>
        <taxon>Bacteria</taxon>
        <taxon>Pseudomonadati</taxon>
        <taxon>Bacteroidota</taxon>
        <taxon>Flavobacteriia</taxon>
        <taxon>Flavobacteriales</taxon>
        <taxon>Flavobacteriaceae</taxon>
        <taxon>Bizionia</taxon>
    </lineage>
</organism>
<gene>
    <name evidence="2" type="ORF">SAMN04487989_105175</name>
</gene>
<keyword evidence="1" id="KW-0732">Signal</keyword>
<dbReference type="EMBL" id="FOVN01000005">
    <property type="protein sequence ID" value="SFN88272.1"/>
    <property type="molecule type" value="Genomic_DNA"/>
</dbReference>
<proteinExistence type="predicted"/>
<feature type="signal peptide" evidence="1">
    <location>
        <begin position="1"/>
        <end position="22"/>
    </location>
</feature>
<evidence type="ECO:0000313" key="3">
    <source>
        <dbReference type="Proteomes" id="UP000198705"/>
    </source>
</evidence>
<dbReference type="RefSeq" id="WP_092208996.1">
    <property type="nucleotide sequence ID" value="NZ_FOVN01000005.1"/>
</dbReference>
<accession>A0A1I5CN10</accession>
<dbReference type="Proteomes" id="UP000198705">
    <property type="component" value="Unassembled WGS sequence"/>
</dbReference>
<evidence type="ECO:0000256" key="1">
    <source>
        <dbReference type="SAM" id="SignalP"/>
    </source>
</evidence>
<dbReference type="STRING" id="649333.SAMN04487989_105175"/>
<dbReference type="OrthoDB" id="9830741at2"/>
<evidence type="ECO:0000313" key="2">
    <source>
        <dbReference type="EMBL" id="SFN88272.1"/>
    </source>
</evidence>
<dbReference type="PROSITE" id="PS51257">
    <property type="entry name" value="PROKAR_LIPOPROTEIN"/>
    <property type="match status" value="1"/>
</dbReference>
<name>A0A1I5CN10_9FLAO</name>
<reference evidence="3" key="1">
    <citation type="submission" date="2016-10" db="EMBL/GenBank/DDBJ databases">
        <authorList>
            <person name="Varghese N."/>
            <person name="Submissions S."/>
        </authorList>
    </citation>
    <scope>NUCLEOTIDE SEQUENCE [LARGE SCALE GENOMIC DNA]</scope>
    <source>
        <strain evidence="3">DSM 23925</strain>
    </source>
</reference>
<feature type="chain" id="PRO_5011710872" evidence="1">
    <location>
        <begin position="23"/>
        <end position="194"/>
    </location>
</feature>
<dbReference type="AlphaFoldDB" id="A0A1I5CN10"/>